<dbReference type="Proteomes" id="UP000753908">
    <property type="component" value="Unassembled WGS sequence"/>
</dbReference>
<organism evidence="1 2">
    <name type="scientific">Symplocastrum torsivum CPER-KK1</name>
    <dbReference type="NCBI Taxonomy" id="450513"/>
    <lineage>
        <taxon>Bacteria</taxon>
        <taxon>Bacillati</taxon>
        <taxon>Cyanobacteriota</taxon>
        <taxon>Cyanophyceae</taxon>
        <taxon>Oscillatoriophycideae</taxon>
        <taxon>Oscillatoriales</taxon>
        <taxon>Microcoleaceae</taxon>
        <taxon>Symplocastrum</taxon>
    </lineage>
</organism>
<reference evidence="1" key="2">
    <citation type="journal article" date="2022" name="Microbiol. Resour. Announc.">
        <title>Metagenome Sequencing to Explore Phylogenomics of Terrestrial Cyanobacteria.</title>
        <authorList>
            <person name="Ward R.D."/>
            <person name="Stajich J.E."/>
            <person name="Johansen J.R."/>
            <person name="Huntemann M."/>
            <person name="Clum A."/>
            <person name="Foster B."/>
            <person name="Foster B."/>
            <person name="Roux S."/>
            <person name="Palaniappan K."/>
            <person name="Varghese N."/>
            <person name="Mukherjee S."/>
            <person name="Reddy T.B.K."/>
            <person name="Daum C."/>
            <person name="Copeland A."/>
            <person name="Chen I.A."/>
            <person name="Ivanova N.N."/>
            <person name="Kyrpides N.C."/>
            <person name="Shapiro N."/>
            <person name="Eloe-Fadrosh E.A."/>
            <person name="Pietrasiak N."/>
        </authorList>
    </citation>
    <scope>NUCLEOTIDE SEQUENCE</scope>
    <source>
        <strain evidence="1">CPER-KK1</strain>
    </source>
</reference>
<accession>A0A951PMN0</accession>
<reference evidence="1" key="1">
    <citation type="submission" date="2021-05" db="EMBL/GenBank/DDBJ databases">
        <authorList>
            <person name="Pietrasiak N."/>
            <person name="Ward R."/>
            <person name="Stajich J.E."/>
            <person name="Kurbessoian T."/>
        </authorList>
    </citation>
    <scope>NUCLEOTIDE SEQUENCE</scope>
    <source>
        <strain evidence="1">CPER-KK1</strain>
    </source>
</reference>
<evidence type="ECO:0000313" key="1">
    <source>
        <dbReference type="EMBL" id="MBW4545974.1"/>
    </source>
</evidence>
<protein>
    <submittedName>
        <fullName evidence="1">Uncharacterized protein</fullName>
    </submittedName>
</protein>
<sequence>MDEHVHRAVTAGLRRRGIFVRGRARTKSRMLCINAIAFTSYGTYKLTDD</sequence>
<evidence type="ECO:0000313" key="2">
    <source>
        <dbReference type="Proteomes" id="UP000753908"/>
    </source>
</evidence>
<name>A0A951PMN0_9CYAN</name>
<comment type="caution">
    <text evidence="1">The sequence shown here is derived from an EMBL/GenBank/DDBJ whole genome shotgun (WGS) entry which is preliminary data.</text>
</comment>
<proteinExistence type="predicted"/>
<dbReference type="EMBL" id="JAHHIF010000020">
    <property type="protein sequence ID" value="MBW4545974.1"/>
    <property type="molecule type" value="Genomic_DNA"/>
</dbReference>
<gene>
    <name evidence="1" type="ORF">KME25_16225</name>
</gene>
<dbReference type="AlphaFoldDB" id="A0A951PMN0"/>